<accession>A0A0L6VCC7</accession>
<dbReference type="VEuPathDB" id="FungiDB:VP01_196g6"/>
<comment type="caution">
    <text evidence="1">The sequence shown here is derived from an EMBL/GenBank/DDBJ whole genome shotgun (WGS) entry which is preliminary data.</text>
</comment>
<dbReference type="Proteomes" id="UP000037035">
    <property type="component" value="Unassembled WGS sequence"/>
</dbReference>
<dbReference type="PANTHER" id="PTHR33246:SF51">
    <property type="entry name" value="MYB_SANT-LIKE DOMAIN-CONTAINING PROTEIN"/>
    <property type="match status" value="1"/>
</dbReference>
<proteinExistence type="predicted"/>
<gene>
    <name evidence="1" type="ORF">VP01_196g6</name>
</gene>
<dbReference type="AlphaFoldDB" id="A0A0L6VCC7"/>
<evidence type="ECO:0000313" key="2">
    <source>
        <dbReference type="Proteomes" id="UP000037035"/>
    </source>
</evidence>
<evidence type="ECO:0000313" key="1">
    <source>
        <dbReference type="EMBL" id="KNZ58237.1"/>
    </source>
</evidence>
<name>A0A0L6VCC7_9BASI</name>
<organism evidence="1 2">
    <name type="scientific">Puccinia sorghi</name>
    <dbReference type="NCBI Taxonomy" id="27349"/>
    <lineage>
        <taxon>Eukaryota</taxon>
        <taxon>Fungi</taxon>
        <taxon>Dikarya</taxon>
        <taxon>Basidiomycota</taxon>
        <taxon>Pucciniomycotina</taxon>
        <taxon>Pucciniomycetes</taxon>
        <taxon>Pucciniales</taxon>
        <taxon>Pucciniaceae</taxon>
        <taxon>Puccinia</taxon>
    </lineage>
</organism>
<dbReference type="OrthoDB" id="2507728at2759"/>
<dbReference type="PANTHER" id="PTHR33246">
    <property type="entry name" value="CCHC-TYPE DOMAIN-CONTAINING PROTEIN"/>
    <property type="match status" value="1"/>
</dbReference>
<reference evidence="1 2" key="1">
    <citation type="submission" date="2015-08" db="EMBL/GenBank/DDBJ databases">
        <title>Next Generation Sequencing and Analysis of the Genome of Puccinia sorghi L Schw, the Causal Agent of Maize Common Rust.</title>
        <authorList>
            <person name="Rochi L."/>
            <person name="Burguener G."/>
            <person name="Darino M."/>
            <person name="Turjanski A."/>
            <person name="Kreff E."/>
            <person name="Dieguez M.J."/>
            <person name="Sacco F."/>
        </authorList>
    </citation>
    <scope>NUCLEOTIDE SEQUENCE [LARGE SCALE GENOMIC DNA]</scope>
    <source>
        <strain evidence="1 2">RO10H11247</strain>
    </source>
</reference>
<dbReference type="EMBL" id="LAVV01006803">
    <property type="protein sequence ID" value="KNZ58237.1"/>
    <property type="molecule type" value="Genomic_DNA"/>
</dbReference>
<sequence>MTEYMNIITSSLHLTGPQMRHRFDTYKGKYCKAKDFKRSTGSGIEEQEGFNLLKKKLKAICPCFDCMDALFKENPNITPMSCFDSSSGDQIFNLEMCPKDLDGIGAPVPGTHCQPPRN</sequence>
<protein>
    <submittedName>
        <fullName evidence="1">Uncharacterized protein</fullName>
    </submittedName>
</protein>
<keyword evidence="2" id="KW-1185">Reference proteome</keyword>